<evidence type="ECO:0000313" key="2">
    <source>
        <dbReference type="EMBL" id="CAG8482703.1"/>
    </source>
</evidence>
<keyword evidence="1" id="KW-0175">Coiled coil</keyword>
<keyword evidence="3" id="KW-1185">Reference proteome</keyword>
<gene>
    <name evidence="2" type="ORF">AMORRO_LOCUS2386</name>
</gene>
<dbReference type="AlphaFoldDB" id="A0A9N8WCM8"/>
<sequence>MERNNSLDPAFVQLAQSNIELREELNRKVEINRTNERKIRKLIRDLEKCEGELTRRSTTILDQEEIQNLKNQITDLRKQLRSALKEIKANETVIDAKNNQIAGSPIIGDDTTLASFESLCQSIRNNLQLFPTTTLGNTVRRALDGITQHYNQSQDEKHILERRLRNLLNATTSTIQNHQNTIHRLNDQLTQEIERANNATNDNGALWRTNANIRDVWRMCEEDYRSEKLKHYKNKAQPRAILYGKYNKWKNRTRDKHAKFSKWKLRTRLNYNNNRNMAGYELPKFRGLTDPEDFIRVFADGDAKDWYESRIKNKNWELQNITANTGVATFHAINALTNNQIRAIDVARFRGRAQTIRETAPADGNLPARPLVPPHSVWDEDWITSGGQPTDLAPNPPNVGNNGNVVAPNITIGQTRGRELPRPRQMEPGKLYSDPKLRFNYQEWLTGYGTLERLNTTAKDTSFFQNITDIISKGVFENISGFFLKKNAESDSAIWQKNIEQDSDEELSNRMIRSPI</sequence>
<reference evidence="2" key="1">
    <citation type="submission" date="2021-06" db="EMBL/GenBank/DDBJ databases">
        <authorList>
            <person name="Kallberg Y."/>
            <person name="Tangrot J."/>
            <person name="Rosling A."/>
        </authorList>
    </citation>
    <scope>NUCLEOTIDE SEQUENCE</scope>
    <source>
        <strain evidence="2">CL551</strain>
    </source>
</reference>
<feature type="coiled-coil region" evidence="1">
    <location>
        <begin position="150"/>
        <end position="202"/>
    </location>
</feature>
<dbReference type="EMBL" id="CAJVPV010001005">
    <property type="protein sequence ID" value="CAG8482703.1"/>
    <property type="molecule type" value="Genomic_DNA"/>
</dbReference>
<organism evidence="2 3">
    <name type="scientific">Acaulospora morrowiae</name>
    <dbReference type="NCBI Taxonomy" id="94023"/>
    <lineage>
        <taxon>Eukaryota</taxon>
        <taxon>Fungi</taxon>
        <taxon>Fungi incertae sedis</taxon>
        <taxon>Mucoromycota</taxon>
        <taxon>Glomeromycotina</taxon>
        <taxon>Glomeromycetes</taxon>
        <taxon>Diversisporales</taxon>
        <taxon>Acaulosporaceae</taxon>
        <taxon>Acaulospora</taxon>
    </lineage>
</organism>
<comment type="caution">
    <text evidence="2">The sequence shown here is derived from an EMBL/GenBank/DDBJ whole genome shotgun (WGS) entry which is preliminary data.</text>
</comment>
<feature type="non-terminal residue" evidence="2">
    <location>
        <position position="1"/>
    </location>
</feature>
<feature type="coiled-coil region" evidence="1">
    <location>
        <begin position="32"/>
        <end position="90"/>
    </location>
</feature>
<dbReference type="OrthoDB" id="10587834at2759"/>
<name>A0A9N8WCM8_9GLOM</name>
<protein>
    <submittedName>
        <fullName evidence="2">10488_t:CDS:1</fullName>
    </submittedName>
</protein>
<dbReference type="Proteomes" id="UP000789342">
    <property type="component" value="Unassembled WGS sequence"/>
</dbReference>
<accession>A0A9N8WCM8</accession>
<proteinExistence type="predicted"/>
<evidence type="ECO:0000313" key="3">
    <source>
        <dbReference type="Proteomes" id="UP000789342"/>
    </source>
</evidence>
<evidence type="ECO:0000256" key="1">
    <source>
        <dbReference type="SAM" id="Coils"/>
    </source>
</evidence>